<evidence type="ECO:0000313" key="2">
    <source>
        <dbReference type="Proteomes" id="UP001303046"/>
    </source>
</evidence>
<proteinExistence type="predicted"/>
<keyword evidence="2" id="KW-1185">Reference proteome</keyword>
<accession>A0ABR1C9K9</accession>
<name>A0ABR1C9K9_NECAM</name>
<sequence length="81" mass="9149">MDLHYEYARDYAQFPIIFLENGLIGSSFFFEVAAAYATVRASCGLARLQLIIVRPVANVECAWLARFSEVLNIVNFVSVRT</sequence>
<protein>
    <submittedName>
        <fullName evidence="1">Uncharacterized protein</fullName>
    </submittedName>
</protein>
<reference evidence="1 2" key="1">
    <citation type="submission" date="2023-08" db="EMBL/GenBank/DDBJ databases">
        <title>A Necator americanus chromosomal reference genome.</title>
        <authorList>
            <person name="Ilik V."/>
            <person name="Petrzelkova K.J."/>
            <person name="Pardy F."/>
            <person name="Fuh T."/>
            <person name="Niatou-Singa F.S."/>
            <person name="Gouil Q."/>
            <person name="Baker L."/>
            <person name="Ritchie M.E."/>
            <person name="Jex A.R."/>
            <person name="Gazzola D."/>
            <person name="Li H."/>
            <person name="Toshio Fujiwara R."/>
            <person name="Zhan B."/>
            <person name="Aroian R.V."/>
            <person name="Pafco B."/>
            <person name="Schwarz E.M."/>
        </authorList>
    </citation>
    <scope>NUCLEOTIDE SEQUENCE [LARGE SCALE GENOMIC DNA]</scope>
    <source>
        <strain evidence="1 2">Aroian</strain>
        <tissue evidence="1">Whole animal</tissue>
    </source>
</reference>
<gene>
    <name evidence="1" type="primary">Necator_chrII.g5750</name>
    <name evidence="1" type="ORF">RB195_017957</name>
</gene>
<dbReference type="EMBL" id="JAVFWL010000002">
    <property type="protein sequence ID" value="KAK6734480.1"/>
    <property type="molecule type" value="Genomic_DNA"/>
</dbReference>
<organism evidence="1 2">
    <name type="scientific">Necator americanus</name>
    <name type="common">Human hookworm</name>
    <dbReference type="NCBI Taxonomy" id="51031"/>
    <lineage>
        <taxon>Eukaryota</taxon>
        <taxon>Metazoa</taxon>
        <taxon>Ecdysozoa</taxon>
        <taxon>Nematoda</taxon>
        <taxon>Chromadorea</taxon>
        <taxon>Rhabditida</taxon>
        <taxon>Rhabditina</taxon>
        <taxon>Rhabditomorpha</taxon>
        <taxon>Strongyloidea</taxon>
        <taxon>Ancylostomatidae</taxon>
        <taxon>Bunostominae</taxon>
        <taxon>Necator</taxon>
    </lineage>
</organism>
<evidence type="ECO:0000313" key="1">
    <source>
        <dbReference type="EMBL" id="KAK6734480.1"/>
    </source>
</evidence>
<dbReference type="Proteomes" id="UP001303046">
    <property type="component" value="Unassembled WGS sequence"/>
</dbReference>
<comment type="caution">
    <text evidence="1">The sequence shown here is derived from an EMBL/GenBank/DDBJ whole genome shotgun (WGS) entry which is preliminary data.</text>
</comment>